<dbReference type="Gene3D" id="3.40.50.150">
    <property type="entry name" value="Vaccinia Virus protein VP39"/>
    <property type="match status" value="1"/>
</dbReference>
<proteinExistence type="predicted"/>
<dbReference type="GO" id="GO:0008168">
    <property type="term" value="F:methyltransferase activity"/>
    <property type="evidence" value="ECO:0007669"/>
    <property type="project" value="UniProtKB-KW"/>
</dbReference>
<dbReference type="GO" id="GO:0032259">
    <property type="term" value="P:methylation"/>
    <property type="evidence" value="ECO:0007669"/>
    <property type="project" value="UniProtKB-KW"/>
</dbReference>
<sequence length="327" mass="38293">MKLARIITIDDFVETYCKLKQRGFAFILSKFTFNDRLRTLSAFDTPRDKTSNWWTIPYIYKRWCFLVSGNTEINFQDYFFQKYFKDKKGLTILSLGTGSCKLELDLAKHSEFEKIVCVDIAKSLLNKAEEIANSKNLTNIEFLCTDLYKYDFQKESFDLVIFNSSLHHFKDIDKLLSEKVKYCLKKEGKLMINEYVGPDKLQFTADQIKVINQGIQLIDKKYRKRSGTTIYKNKFYGSGLLRMYVADPSECVESSQILPSIRKHFTILEEKPIGGNILMGVFKDIAYNFIEIDSEKEKIMQKLFDLEDEFIRDNPSDYLVGIYQKPN</sequence>
<dbReference type="RefSeq" id="WP_248433470.1">
    <property type="nucleotide sequence ID" value="NZ_CP096205.1"/>
</dbReference>
<feature type="domain" description="Methyltransferase" evidence="1">
    <location>
        <begin position="87"/>
        <end position="203"/>
    </location>
</feature>
<evidence type="ECO:0000259" key="1">
    <source>
        <dbReference type="Pfam" id="PF13847"/>
    </source>
</evidence>
<keyword evidence="2" id="KW-0489">Methyltransferase</keyword>
<keyword evidence="3" id="KW-1185">Reference proteome</keyword>
<dbReference type="Proteomes" id="UP000830583">
    <property type="component" value="Chromosome"/>
</dbReference>
<keyword evidence="2" id="KW-0808">Transferase</keyword>
<dbReference type="InterPro" id="IPR029063">
    <property type="entry name" value="SAM-dependent_MTases_sf"/>
</dbReference>
<organism evidence="2 3">
    <name type="scientific">Flavobacterium azooxidireducens</name>
    <dbReference type="NCBI Taxonomy" id="1871076"/>
    <lineage>
        <taxon>Bacteria</taxon>
        <taxon>Pseudomonadati</taxon>
        <taxon>Bacteroidota</taxon>
        <taxon>Flavobacteriia</taxon>
        <taxon>Flavobacteriales</taxon>
        <taxon>Flavobacteriaceae</taxon>
        <taxon>Flavobacterium</taxon>
    </lineage>
</organism>
<dbReference type="InterPro" id="IPR025714">
    <property type="entry name" value="Methyltranfer_dom"/>
</dbReference>
<dbReference type="Pfam" id="PF13847">
    <property type="entry name" value="Methyltransf_31"/>
    <property type="match status" value="1"/>
</dbReference>
<dbReference type="PANTHER" id="PTHR43861">
    <property type="entry name" value="TRANS-ACONITATE 2-METHYLTRANSFERASE-RELATED"/>
    <property type="match status" value="1"/>
</dbReference>
<protein>
    <submittedName>
        <fullName evidence="2">Class I SAM-dependent methyltransferase</fullName>
    </submittedName>
</protein>
<dbReference type="SUPFAM" id="SSF53335">
    <property type="entry name" value="S-adenosyl-L-methionine-dependent methyltransferases"/>
    <property type="match status" value="1"/>
</dbReference>
<evidence type="ECO:0000313" key="3">
    <source>
        <dbReference type="Proteomes" id="UP000830583"/>
    </source>
</evidence>
<accession>A0ABY4KCM8</accession>
<dbReference type="EMBL" id="CP096205">
    <property type="protein sequence ID" value="UPQ78546.1"/>
    <property type="molecule type" value="Genomic_DNA"/>
</dbReference>
<dbReference type="CDD" id="cd02440">
    <property type="entry name" value="AdoMet_MTases"/>
    <property type="match status" value="1"/>
</dbReference>
<gene>
    <name evidence="2" type="ORF">M0M57_13065</name>
</gene>
<name>A0ABY4KCM8_9FLAO</name>
<reference evidence="2" key="1">
    <citation type="submission" date="2022-04" db="EMBL/GenBank/DDBJ databases">
        <title>Consumption of N2O by Flavobacterium azooxidireducens sp. nov. isolated from Decomposing Leaf Litter of Phragmites australis (Cav.).</title>
        <authorList>
            <person name="Behrendt U."/>
            <person name="Spanner T."/>
            <person name="Augustin J."/>
            <person name="Horn M.A."/>
            <person name="Kolb S."/>
            <person name="Ulrich A."/>
        </authorList>
    </citation>
    <scope>NUCLEOTIDE SEQUENCE</scope>
    <source>
        <strain evidence="2">IGB 4-14</strain>
    </source>
</reference>
<evidence type="ECO:0000313" key="2">
    <source>
        <dbReference type="EMBL" id="UPQ78546.1"/>
    </source>
</evidence>